<comment type="caution">
    <text evidence="1">The sequence shown here is derived from an EMBL/GenBank/DDBJ whole genome shotgun (WGS) entry which is preliminary data.</text>
</comment>
<sequence length="170" mass="18129">TASYAAQRSKPSIWREAYAAYESVKYFYPYLDGCANFRLETDCAVVVSLHTHRTANDGDALAHFKLGLAELGVKKQMIAHRPGVDQETADWLSRAKERRRPSKARPAAPEMCGLEEAGETIGGDGVVYTVGALTASRRGTTDSADPSEMAPSDCCVSAGPGEGTAGGTDR</sequence>
<reference evidence="1" key="1">
    <citation type="submission" date="2022-07" db="EMBL/GenBank/DDBJ databases">
        <title>Phylogenomic reconstructions and comparative analyses of Kickxellomycotina fungi.</title>
        <authorList>
            <person name="Reynolds N.K."/>
            <person name="Stajich J.E."/>
            <person name="Barry K."/>
            <person name="Grigoriev I.V."/>
            <person name="Crous P."/>
            <person name="Smith M.E."/>
        </authorList>
    </citation>
    <scope>NUCLEOTIDE SEQUENCE</scope>
    <source>
        <strain evidence="1">BCRC 34780</strain>
    </source>
</reference>
<protein>
    <submittedName>
        <fullName evidence="1">Uncharacterized protein</fullName>
    </submittedName>
</protein>
<evidence type="ECO:0000313" key="1">
    <source>
        <dbReference type="EMBL" id="KAJ2803441.1"/>
    </source>
</evidence>
<dbReference type="EMBL" id="JANBUN010000480">
    <property type="protein sequence ID" value="KAJ2803441.1"/>
    <property type="molecule type" value="Genomic_DNA"/>
</dbReference>
<evidence type="ECO:0000313" key="2">
    <source>
        <dbReference type="Proteomes" id="UP001140087"/>
    </source>
</evidence>
<keyword evidence="2" id="KW-1185">Reference proteome</keyword>
<organism evidence="1 2">
    <name type="scientific">Coemansia helicoidea</name>
    <dbReference type="NCBI Taxonomy" id="1286919"/>
    <lineage>
        <taxon>Eukaryota</taxon>
        <taxon>Fungi</taxon>
        <taxon>Fungi incertae sedis</taxon>
        <taxon>Zoopagomycota</taxon>
        <taxon>Kickxellomycotina</taxon>
        <taxon>Kickxellomycetes</taxon>
        <taxon>Kickxellales</taxon>
        <taxon>Kickxellaceae</taxon>
        <taxon>Coemansia</taxon>
    </lineage>
</organism>
<dbReference type="Proteomes" id="UP001140087">
    <property type="component" value="Unassembled WGS sequence"/>
</dbReference>
<accession>A0ACC1L9D2</accession>
<gene>
    <name evidence="1" type="ORF">H4R21_002040</name>
</gene>
<feature type="non-terminal residue" evidence="1">
    <location>
        <position position="1"/>
    </location>
</feature>
<name>A0ACC1L9D2_9FUNG</name>
<proteinExistence type="predicted"/>